<feature type="compositionally biased region" description="Polar residues" evidence="7">
    <location>
        <begin position="456"/>
        <end position="477"/>
    </location>
</feature>
<dbReference type="PANTHER" id="PTHR22852">
    <property type="entry name" value="LETHAL 2 DENTICLELESS PROTEIN RETINOIC ACID-REGULATED NUCLEAR MATRIX-ASSOCIATED PROTEIN"/>
    <property type="match status" value="1"/>
</dbReference>
<evidence type="ECO:0000256" key="6">
    <source>
        <dbReference type="PROSITE-ProRule" id="PRU00221"/>
    </source>
</evidence>
<comment type="similarity">
    <text evidence="5">Belongs to the WD repeat cdt2 family.</text>
</comment>
<evidence type="ECO:0000313" key="8">
    <source>
        <dbReference type="Proteomes" id="UP000694941"/>
    </source>
</evidence>
<feature type="repeat" description="WD" evidence="6">
    <location>
        <begin position="212"/>
        <end position="253"/>
    </location>
</feature>
<evidence type="ECO:0000256" key="3">
    <source>
        <dbReference type="ARBA" id="ARBA00022737"/>
    </source>
</evidence>
<dbReference type="PRINTS" id="PR00320">
    <property type="entry name" value="GPROTEINBRPT"/>
</dbReference>
<protein>
    <submittedName>
        <fullName evidence="9">Denticleless protein homolog</fullName>
    </submittedName>
</protein>
<dbReference type="CDD" id="cd00200">
    <property type="entry name" value="WD40"/>
    <property type="match status" value="1"/>
</dbReference>
<feature type="repeat" description="WD" evidence="6">
    <location>
        <begin position="95"/>
        <end position="136"/>
    </location>
</feature>
<feature type="repeat" description="WD" evidence="6">
    <location>
        <begin position="137"/>
        <end position="170"/>
    </location>
</feature>
<dbReference type="PROSITE" id="PS50082">
    <property type="entry name" value="WD_REPEATS_2"/>
    <property type="match status" value="4"/>
</dbReference>
<feature type="region of interest" description="Disordered" evidence="7">
    <location>
        <begin position="504"/>
        <end position="530"/>
    </location>
</feature>
<name>A0ABM1SL49_LIMPO</name>
<dbReference type="Proteomes" id="UP000694941">
    <property type="component" value="Unplaced"/>
</dbReference>
<evidence type="ECO:0000256" key="4">
    <source>
        <dbReference type="ARBA" id="ARBA00022786"/>
    </source>
</evidence>
<dbReference type="Gene3D" id="2.130.10.10">
    <property type="entry name" value="YVTN repeat-like/Quinoprotein amine dehydrogenase"/>
    <property type="match status" value="2"/>
</dbReference>
<evidence type="ECO:0000256" key="5">
    <source>
        <dbReference type="ARBA" id="ARBA00038344"/>
    </source>
</evidence>
<dbReference type="SMART" id="SM00320">
    <property type="entry name" value="WD40"/>
    <property type="match status" value="7"/>
</dbReference>
<dbReference type="PROSITE" id="PS50294">
    <property type="entry name" value="WD_REPEATS_REGION"/>
    <property type="match status" value="4"/>
</dbReference>
<feature type="region of interest" description="Disordered" evidence="7">
    <location>
        <begin position="448"/>
        <end position="479"/>
    </location>
</feature>
<feature type="repeat" description="WD" evidence="6">
    <location>
        <begin position="356"/>
        <end position="390"/>
    </location>
</feature>
<dbReference type="PROSITE" id="PS00678">
    <property type="entry name" value="WD_REPEATS_1"/>
    <property type="match status" value="3"/>
</dbReference>
<evidence type="ECO:0000256" key="2">
    <source>
        <dbReference type="ARBA" id="ARBA00022574"/>
    </source>
</evidence>
<dbReference type="Pfam" id="PF00400">
    <property type="entry name" value="WD40"/>
    <property type="match status" value="5"/>
</dbReference>
<dbReference type="InterPro" id="IPR015943">
    <property type="entry name" value="WD40/YVTN_repeat-like_dom_sf"/>
</dbReference>
<dbReference type="InterPro" id="IPR019775">
    <property type="entry name" value="WD40_repeat_CS"/>
</dbReference>
<proteinExistence type="inferred from homology"/>
<dbReference type="InterPro" id="IPR001680">
    <property type="entry name" value="WD40_rpt"/>
</dbReference>
<dbReference type="InterPro" id="IPR036322">
    <property type="entry name" value="WD40_repeat_dom_sf"/>
</dbReference>
<evidence type="ECO:0000313" key="9">
    <source>
        <dbReference type="RefSeq" id="XP_022244355.1"/>
    </source>
</evidence>
<gene>
    <name evidence="9" type="primary">LOC106461639</name>
</gene>
<evidence type="ECO:0000256" key="7">
    <source>
        <dbReference type="SAM" id="MobiDB-lite"/>
    </source>
</evidence>
<accession>A0ABM1SL49</accession>
<keyword evidence="3" id="KW-0677">Repeat</keyword>
<organism evidence="8 9">
    <name type="scientific">Limulus polyphemus</name>
    <name type="common">Atlantic horseshoe crab</name>
    <dbReference type="NCBI Taxonomy" id="6850"/>
    <lineage>
        <taxon>Eukaryota</taxon>
        <taxon>Metazoa</taxon>
        <taxon>Ecdysozoa</taxon>
        <taxon>Arthropoda</taxon>
        <taxon>Chelicerata</taxon>
        <taxon>Merostomata</taxon>
        <taxon>Xiphosura</taxon>
        <taxon>Limulidae</taxon>
        <taxon>Limulus</taxon>
    </lineage>
</organism>
<dbReference type="PANTHER" id="PTHR22852:SF0">
    <property type="entry name" value="DENTICLELESS PROTEIN HOMOLOG"/>
    <property type="match status" value="1"/>
</dbReference>
<dbReference type="InterPro" id="IPR051865">
    <property type="entry name" value="WD-repeat_CDT2_adapter"/>
</dbReference>
<dbReference type="RefSeq" id="XP_022244355.1">
    <property type="nucleotide sequence ID" value="XM_022388647.1"/>
</dbReference>
<feature type="compositionally biased region" description="Polar residues" evidence="7">
    <location>
        <begin position="504"/>
        <end position="527"/>
    </location>
</feature>
<comment type="pathway">
    <text evidence="1">Protein modification; protein ubiquitination.</text>
</comment>
<keyword evidence="2 6" id="KW-0853">WD repeat</keyword>
<keyword evidence="4" id="KW-0833">Ubl conjugation pathway</keyword>
<keyword evidence="8" id="KW-1185">Reference proteome</keyword>
<evidence type="ECO:0000256" key="1">
    <source>
        <dbReference type="ARBA" id="ARBA00004906"/>
    </source>
</evidence>
<dbReference type="SUPFAM" id="SSF50978">
    <property type="entry name" value="WD40 repeat-like"/>
    <property type="match status" value="1"/>
</dbReference>
<reference evidence="9" key="1">
    <citation type="submission" date="2025-08" db="UniProtKB">
        <authorList>
            <consortium name="RefSeq"/>
        </authorList>
    </citation>
    <scope>IDENTIFICATION</scope>
    <source>
        <tissue evidence="9">Muscle</tissue>
    </source>
</reference>
<sequence length="708" mass="78381">MKLKALSIDPCYFGVISRSGTEPLNQNLDFLTTRFQCLSHDDFHVQGEEGEVPPLACKFCTVPGDEHLVAVASEDGDVFILDSNKKIKSGCLTSWKAHNNAVFDISWMPKEAKLVTASADLNLILWDVPSSQKLVSFKGHYSSVKCVDFRPLSKDVLASGARDGNINIWDQRCIRKDLHHMPENTIWNAHCATFQSTGTPRHKKKESTSGPSTNPLNSVTSLVFQDENLLVSSGTADGVIKVWDLRKTYSAHKKEATPRYRLPFCGESIKTHGFTSLALHPSRSCLFASCTDSIIYQYNCSSFDPWPLATYYGHLTSTLFVKTVLSQDGKYLLSGSSDEKGYIWKVSSPGAPISRLCGHRAEVTTVAWSPNDFSKIVTCGDDDRVLFWNIHENVEKQYSCSENGTHIIEGRAEKIDSSVIKKPSFLDKMNLPSTPVNHRKSCTFSPDSNIGVLSRTPKTPGNSKNINSSPAISSWFSPRTPKSLEDAKTARTPLTITKWFSPRTSQNLGSKSCSKVTTTPHSKSSLPSLDKTPTEVFSTAVDTATDKKSQLVRKRKLLNEVSEDQENLSGSEDVLVVQSPEHSRVLSPVKLNVVSPTALPLKQTRRSLNLDEVELTKSCSTKVDVLAENINLDLKVNEMPKKLTVENEPDCGVVFSSLNSNCHSGIQKSQIILKSKSCISGRKTRKVSKNKTNQIRPISHYFSIETTK</sequence>
<dbReference type="GeneID" id="106461639"/>
<dbReference type="InterPro" id="IPR020472">
    <property type="entry name" value="WD40_PAC1"/>
</dbReference>